<proteinExistence type="predicted"/>
<evidence type="ECO:0000313" key="1">
    <source>
        <dbReference type="EMBL" id="KAJ7630559.1"/>
    </source>
</evidence>
<organism evidence="1 2">
    <name type="scientific">Roridomyces roridus</name>
    <dbReference type="NCBI Taxonomy" id="1738132"/>
    <lineage>
        <taxon>Eukaryota</taxon>
        <taxon>Fungi</taxon>
        <taxon>Dikarya</taxon>
        <taxon>Basidiomycota</taxon>
        <taxon>Agaricomycotina</taxon>
        <taxon>Agaricomycetes</taxon>
        <taxon>Agaricomycetidae</taxon>
        <taxon>Agaricales</taxon>
        <taxon>Marasmiineae</taxon>
        <taxon>Mycenaceae</taxon>
        <taxon>Roridomyces</taxon>
    </lineage>
</organism>
<dbReference type="Proteomes" id="UP001221142">
    <property type="component" value="Unassembled WGS sequence"/>
</dbReference>
<gene>
    <name evidence="1" type="ORF">FB45DRAFT_1027769</name>
</gene>
<accession>A0AAD7BTQ0</accession>
<reference evidence="1" key="1">
    <citation type="submission" date="2023-03" db="EMBL/GenBank/DDBJ databases">
        <title>Massive genome expansion in bonnet fungi (Mycena s.s.) driven by repeated elements and novel gene families across ecological guilds.</title>
        <authorList>
            <consortium name="Lawrence Berkeley National Laboratory"/>
            <person name="Harder C.B."/>
            <person name="Miyauchi S."/>
            <person name="Viragh M."/>
            <person name="Kuo A."/>
            <person name="Thoen E."/>
            <person name="Andreopoulos B."/>
            <person name="Lu D."/>
            <person name="Skrede I."/>
            <person name="Drula E."/>
            <person name="Henrissat B."/>
            <person name="Morin E."/>
            <person name="Kohler A."/>
            <person name="Barry K."/>
            <person name="LaButti K."/>
            <person name="Morin E."/>
            <person name="Salamov A."/>
            <person name="Lipzen A."/>
            <person name="Mereny Z."/>
            <person name="Hegedus B."/>
            <person name="Baldrian P."/>
            <person name="Stursova M."/>
            <person name="Weitz H."/>
            <person name="Taylor A."/>
            <person name="Grigoriev I.V."/>
            <person name="Nagy L.G."/>
            <person name="Martin F."/>
            <person name="Kauserud H."/>
        </authorList>
    </citation>
    <scope>NUCLEOTIDE SEQUENCE</scope>
    <source>
        <strain evidence="1">9284</strain>
    </source>
</reference>
<name>A0AAD7BTQ0_9AGAR</name>
<protein>
    <submittedName>
        <fullName evidence="1">Uncharacterized protein</fullName>
    </submittedName>
</protein>
<sequence>MLLPLDTQMADDVLVEDRDSIFDDDPVLPLTRDEIEAFSRIRALLAQHSSSLGQHLGCGHVAALFPMVPAEYTDEFHERFPDLKMTVWDDVCLLDIEGQTPYGDILVMRRGDSWLEVSFEVLHEPVATQHYRVRLAPDVWICESRQQTAERIADFTKGALVLGWNSCHIDDTVFRNWMALLPSGIASGLSHRSTSLFWAARQILMEIFPLENCQLGTLYKRLFGDEGLETPTAEDGKVEDRRLIKCRKDVAKLVAIVRRLLEMGRRPMAKDLWDLSCLVDLSTQVEQGWNQATQVRWVLARAEEVLGRRRM</sequence>
<evidence type="ECO:0000313" key="2">
    <source>
        <dbReference type="Proteomes" id="UP001221142"/>
    </source>
</evidence>
<dbReference type="EMBL" id="JARKIF010000009">
    <property type="protein sequence ID" value="KAJ7630559.1"/>
    <property type="molecule type" value="Genomic_DNA"/>
</dbReference>
<keyword evidence="2" id="KW-1185">Reference proteome</keyword>
<dbReference type="AlphaFoldDB" id="A0AAD7BTQ0"/>
<comment type="caution">
    <text evidence="1">The sequence shown here is derived from an EMBL/GenBank/DDBJ whole genome shotgun (WGS) entry which is preliminary data.</text>
</comment>